<evidence type="ECO:0000313" key="1">
    <source>
        <dbReference type="EMBL" id="KAJ9100606.1"/>
    </source>
</evidence>
<dbReference type="EMBL" id="JASBWT010000011">
    <property type="protein sequence ID" value="KAJ9100606.1"/>
    <property type="molecule type" value="Genomic_DNA"/>
</dbReference>
<reference evidence="1" key="1">
    <citation type="submission" date="2023-04" db="EMBL/GenBank/DDBJ databases">
        <title>Draft Genome sequencing of Naganishia species isolated from polar environments using Oxford Nanopore Technology.</title>
        <authorList>
            <person name="Leo P."/>
            <person name="Venkateswaran K."/>
        </authorList>
    </citation>
    <scope>NUCLEOTIDE SEQUENCE</scope>
    <source>
        <strain evidence="1">MNA-CCFEE 5423</strain>
    </source>
</reference>
<dbReference type="Proteomes" id="UP001227268">
    <property type="component" value="Unassembled WGS sequence"/>
</dbReference>
<evidence type="ECO:0000313" key="2">
    <source>
        <dbReference type="Proteomes" id="UP001227268"/>
    </source>
</evidence>
<gene>
    <name evidence="1" type="ORF">QFC21_003650</name>
</gene>
<comment type="caution">
    <text evidence="1">The sequence shown here is derived from an EMBL/GenBank/DDBJ whole genome shotgun (WGS) entry which is preliminary data.</text>
</comment>
<sequence>MAFTSFLSDRQTGAASTPDIATSSQLFQTTSFTPSDAAQPTTSASSVGDLPTASSVFASAYDPAKLHPLAELGNGLDYLALEDSKVADLPGGTSALPSRGWTDELCYGTGATYLSGLVLGGAWGLKEGIQRPLGTSSSMKLRINSILNACTRRGSFMGNNLGILALFYNGVNSSIDAYRGKHDTLGAIAAGALSGVIYKASAGLKPAIAGGVVMAGASTAWSLAKQNLFDIDA</sequence>
<organism evidence="1 2">
    <name type="scientific">Naganishia friedmannii</name>
    <dbReference type="NCBI Taxonomy" id="89922"/>
    <lineage>
        <taxon>Eukaryota</taxon>
        <taxon>Fungi</taxon>
        <taxon>Dikarya</taxon>
        <taxon>Basidiomycota</taxon>
        <taxon>Agaricomycotina</taxon>
        <taxon>Tremellomycetes</taxon>
        <taxon>Filobasidiales</taxon>
        <taxon>Filobasidiaceae</taxon>
        <taxon>Naganishia</taxon>
    </lineage>
</organism>
<proteinExistence type="predicted"/>
<protein>
    <submittedName>
        <fullName evidence="1">Uncharacterized protein</fullName>
    </submittedName>
</protein>
<name>A0ACC2VPA1_9TREE</name>
<accession>A0ACC2VPA1</accession>
<keyword evidence="2" id="KW-1185">Reference proteome</keyword>